<accession>A0AA37T181</accession>
<sequence length="270" mass="27996">MNKLLKQVAAGAMISAFAVSANAGGLPFTVDTTTDTSPGVSGALSTFIADEINGTYVEGINVKSATEFSASIVLDFTGFSGIPDFISGLNIDYDMYAVIDVVGSITPAGGLFELADFTGDISVYADWDNDSNLDAVGPFNPAGVTFGFDVAGNVESIIDQGTADVLLATTTDLAGGTNVGVSSSFALFSDTLALTPAGEDVFVAPRPFYNMLFSDGNISDLFTEVDFGMVTTSIQEFTAQADIIFVPEPSAAALLGLGLFSLGFSRRLKK</sequence>
<evidence type="ECO:0000313" key="3">
    <source>
        <dbReference type="EMBL" id="GLR71880.1"/>
    </source>
</evidence>
<organism evidence="3 4">
    <name type="scientific">Agaribacter marinus</name>
    <dbReference type="NCBI Taxonomy" id="1431249"/>
    <lineage>
        <taxon>Bacteria</taxon>
        <taxon>Pseudomonadati</taxon>
        <taxon>Pseudomonadota</taxon>
        <taxon>Gammaproteobacteria</taxon>
        <taxon>Alteromonadales</taxon>
        <taxon>Alteromonadaceae</taxon>
        <taxon>Agaribacter</taxon>
    </lineage>
</organism>
<feature type="signal peptide" evidence="1">
    <location>
        <begin position="1"/>
        <end position="23"/>
    </location>
</feature>
<name>A0AA37T181_9ALTE</name>
<dbReference type="AlphaFoldDB" id="A0AA37T181"/>
<reference evidence="3" key="2">
    <citation type="submission" date="2023-01" db="EMBL/GenBank/DDBJ databases">
        <title>Draft genome sequence of Agaribacter marinus strain NBRC 110023.</title>
        <authorList>
            <person name="Sun Q."/>
            <person name="Mori K."/>
        </authorList>
    </citation>
    <scope>NUCLEOTIDE SEQUENCE</scope>
    <source>
        <strain evidence="3">NBRC 110023</strain>
    </source>
</reference>
<keyword evidence="1" id="KW-0732">Signal</keyword>
<dbReference type="EMBL" id="BSOT01000006">
    <property type="protein sequence ID" value="GLR71880.1"/>
    <property type="molecule type" value="Genomic_DNA"/>
</dbReference>
<evidence type="ECO:0000259" key="2">
    <source>
        <dbReference type="Pfam" id="PF07589"/>
    </source>
</evidence>
<dbReference type="NCBIfam" id="TIGR02595">
    <property type="entry name" value="PEP_CTERM"/>
    <property type="match status" value="1"/>
</dbReference>
<keyword evidence="4" id="KW-1185">Reference proteome</keyword>
<dbReference type="RefSeq" id="WP_284218212.1">
    <property type="nucleotide sequence ID" value="NZ_BSOT01000006.1"/>
</dbReference>
<evidence type="ECO:0000256" key="1">
    <source>
        <dbReference type="SAM" id="SignalP"/>
    </source>
</evidence>
<evidence type="ECO:0000313" key="4">
    <source>
        <dbReference type="Proteomes" id="UP001156601"/>
    </source>
</evidence>
<comment type="caution">
    <text evidence="3">The sequence shown here is derived from an EMBL/GenBank/DDBJ whole genome shotgun (WGS) entry which is preliminary data.</text>
</comment>
<dbReference type="NCBIfam" id="NF033554">
    <property type="entry name" value="floc_PepA"/>
    <property type="match status" value="1"/>
</dbReference>
<dbReference type="InterPro" id="IPR013424">
    <property type="entry name" value="Ice-binding_C"/>
</dbReference>
<protein>
    <recommendedName>
        <fullName evidence="2">Ice-binding protein C-terminal domain-containing protein</fullName>
    </recommendedName>
</protein>
<gene>
    <name evidence="3" type="ORF">GCM10007852_27880</name>
</gene>
<reference evidence="3" key="1">
    <citation type="journal article" date="2014" name="Int. J. Syst. Evol. Microbiol.">
        <title>Complete genome sequence of Corynebacterium casei LMG S-19264T (=DSM 44701T), isolated from a smear-ripened cheese.</title>
        <authorList>
            <consortium name="US DOE Joint Genome Institute (JGI-PGF)"/>
            <person name="Walter F."/>
            <person name="Albersmeier A."/>
            <person name="Kalinowski J."/>
            <person name="Ruckert C."/>
        </authorList>
    </citation>
    <scope>NUCLEOTIDE SEQUENCE</scope>
    <source>
        <strain evidence="3">NBRC 110023</strain>
    </source>
</reference>
<dbReference type="Pfam" id="PF07589">
    <property type="entry name" value="PEP-CTERM"/>
    <property type="match status" value="1"/>
</dbReference>
<feature type="chain" id="PRO_5041286884" description="Ice-binding protein C-terminal domain-containing protein" evidence="1">
    <location>
        <begin position="24"/>
        <end position="270"/>
    </location>
</feature>
<dbReference type="Proteomes" id="UP001156601">
    <property type="component" value="Unassembled WGS sequence"/>
</dbReference>
<proteinExistence type="predicted"/>
<feature type="domain" description="Ice-binding protein C-terminal" evidence="2">
    <location>
        <begin position="246"/>
        <end position="267"/>
    </location>
</feature>